<accession>A0AAV2P2J2</accession>
<reference evidence="1" key="1">
    <citation type="submission" date="2024-04" db="EMBL/GenBank/DDBJ databases">
        <authorList>
            <consortium name="Molecular Ecology Group"/>
        </authorList>
    </citation>
    <scope>NUCLEOTIDE SEQUENCE</scope>
</reference>
<keyword evidence="2" id="KW-1185">Reference proteome</keyword>
<evidence type="ECO:0000313" key="2">
    <source>
        <dbReference type="Proteomes" id="UP001497644"/>
    </source>
</evidence>
<name>A0AAV2P2J2_9HYME</name>
<dbReference type="EMBL" id="OZ034830">
    <property type="protein sequence ID" value="CAL1686828.1"/>
    <property type="molecule type" value="Genomic_DNA"/>
</dbReference>
<proteinExistence type="predicted"/>
<organism evidence="1 2">
    <name type="scientific">Lasius platythorax</name>
    <dbReference type="NCBI Taxonomy" id="488582"/>
    <lineage>
        <taxon>Eukaryota</taxon>
        <taxon>Metazoa</taxon>
        <taxon>Ecdysozoa</taxon>
        <taxon>Arthropoda</taxon>
        <taxon>Hexapoda</taxon>
        <taxon>Insecta</taxon>
        <taxon>Pterygota</taxon>
        <taxon>Neoptera</taxon>
        <taxon>Endopterygota</taxon>
        <taxon>Hymenoptera</taxon>
        <taxon>Apocrita</taxon>
        <taxon>Aculeata</taxon>
        <taxon>Formicoidea</taxon>
        <taxon>Formicidae</taxon>
        <taxon>Formicinae</taxon>
        <taxon>Lasius</taxon>
        <taxon>Lasius</taxon>
    </lineage>
</organism>
<dbReference type="Proteomes" id="UP001497644">
    <property type="component" value="Chromosome 7"/>
</dbReference>
<evidence type="ECO:0000313" key="1">
    <source>
        <dbReference type="EMBL" id="CAL1686828.1"/>
    </source>
</evidence>
<dbReference type="AlphaFoldDB" id="A0AAV2P2J2"/>
<gene>
    <name evidence="1" type="ORF">LPLAT_LOCUS12150</name>
</gene>
<sequence length="104" mass="11774">MQVIHPADGRVLYVEAPIAGRRPGNPIDQEKEETKLYRRFNIPWQLRANHRAEWSALSLSVDGDPVLLPEFDGTTCHGIKVQAATDTRDTYLLCEFTVRILGEV</sequence>
<protein>
    <submittedName>
        <fullName evidence="1">Uncharacterized protein</fullName>
    </submittedName>
</protein>